<evidence type="ECO:0000313" key="2">
    <source>
        <dbReference type="Proteomes" id="UP001054252"/>
    </source>
</evidence>
<evidence type="ECO:0000313" key="1">
    <source>
        <dbReference type="EMBL" id="GKV04874.1"/>
    </source>
</evidence>
<accession>A0AAV5IYG9</accession>
<dbReference type="Proteomes" id="UP001054252">
    <property type="component" value="Unassembled WGS sequence"/>
</dbReference>
<proteinExistence type="predicted"/>
<organism evidence="1 2">
    <name type="scientific">Rubroshorea leprosula</name>
    <dbReference type="NCBI Taxonomy" id="152421"/>
    <lineage>
        <taxon>Eukaryota</taxon>
        <taxon>Viridiplantae</taxon>
        <taxon>Streptophyta</taxon>
        <taxon>Embryophyta</taxon>
        <taxon>Tracheophyta</taxon>
        <taxon>Spermatophyta</taxon>
        <taxon>Magnoliopsida</taxon>
        <taxon>eudicotyledons</taxon>
        <taxon>Gunneridae</taxon>
        <taxon>Pentapetalae</taxon>
        <taxon>rosids</taxon>
        <taxon>malvids</taxon>
        <taxon>Malvales</taxon>
        <taxon>Dipterocarpaceae</taxon>
        <taxon>Rubroshorea</taxon>
    </lineage>
</organism>
<protein>
    <submittedName>
        <fullName evidence="1">Uncharacterized protein</fullName>
    </submittedName>
</protein>
<gene>
    <name evidence="1" type="ORF">SLEP1_g16971</name>
</gene>
<reference evidence="1 2" key="1">
    <citation type="journal article" date="2021" name="Commun. Biol.">
        <title>The genome of Shorea leprosula (Dipterocarpaceae) highlights the ecological relevance of drought in aseasonal tropical rainforests.</title>
        <authorList>
            <person name="Ng K.K.S."/>
            <person name="Kobayashi M.J."/>
            <person name="Fawcett J.A."/>
            <person name="Hatakeyama M."/>
            <person name="Paape T."/>
            <person name="Ng C.H."/>
            <person name="Ang C.C."/>
            <person name="Tnah L.H."/>
            <person name="Lee C.T."/>
            <person name="Nishiyama T."/>
            <person name="Sese J."/>
            <person name="O'Brien M.J."/>
            <person name="Copetti D."/>
            <person name="Mohd Noor M.I."/>
            <person name="Ong R.C."/>
            <person name="Putra M."/>
            <person name="Sireger I.Z."/>
            <person name="Indrioko S."/>
            <person name="Kosugi Y."/>
            <person name="Izuno A."/>
            <person name="Isagi Y."/>
            <person name="Lee S.L."/>
            <person name="Shimizu K.K."/>
        </authorList>
    </citation>
    <scope>NUCLEOTIDE SEQUENCE [LARGE SCALE GENOMIC DNA]</scope>
    <source>
        <strain evidence="1">214</strain>
    </source>
</reference>
<keyword evidence="2" id="KW-1185">Reference proteome</keyword>
<comment type="caution">
    <text evidence="1">The sequence shown here is derived from an EMBL/GenBank/DDBJ whole genome shotgun (WGS) entry which is preliminary data.</text>
</comment>
<name>A0AAV5IYG9_9ROSI</name>
<dbReference type="AlphaFoldDB" id="A0AAV5IYG9"/>
<dbReference type="EMBL" id="BPVZ01000022">
    <property type="protein sequence ID" value="GKV04874.1"/>
    <property type="molecule type" value="Genomic_DNA"/>
</dbReference>
<sequence length="70" mass="7964">MLDSTNARVNLEPDGVFTLSANAGADNKLYELKLNHYDKVKVEVRIRCFPRVPNHMFQFHPFIVGDVDGC</sequence>